<protein>
    <submittedName>
        <fullName evidence="1">Uncharacterized protein</fullName>
    </submittedName>
</protein>
<dbReference type="Proteomes" id="UP000499080">
    <property type="component" value="Unassembled WGS sequence"/>
</dbReference>
<reference evidence="1 2" key="1">
    <citation type="journal article" date="2019" name="Sci. Rep.">
        <title>Orb-weaving spider Araneus ventricosus genome elucidates the spidroin gene catalogue.</title>
        <authorList>
            <person name="Kono N."/>
            <person name="Nakamura H."/>
            <person name="Ohtoshi R."/>
            <person name="Moran D.A.P."/>
            <person name="Shinohara A."/>
            <person name="Yoshida Y."/>
            <person name="Fujiwara M."/>
            <person name="Mori M."/>
            <person name="Tomita M."/>
            <person name="Arakawa K."/>
        </authorList>
    </citation>
    <scope>NUCLEOTIDE SEQUENCE [LARGE SCALE GENOMIC DNA]</scope>
</reference>
<organism evidence="1 2">
    <name type="scientific">Araneus ventricosus</name>
    <name type="common">Orbweaver spider</name>
    <name type="synonym">Epeira ventricosa</name>
    <dbReference type="NCBI Taxonomy" id="182803"/>
    <lineage>
        <taxon>Eukaryota</taxon>
        <taxon>Metazoa</taxon>
        <taxon>Ecdysozoa</taxon>
        <taxon>Arthropoda</taxon>
        <taxon>Chelicerata</taxon>
        <taxon>Arachnida</taxon>
        <taxon>Araneae</taxon>
        <taxon>Araneomorphae</taxon>
        <taxon>Entelegynae</taxon>
        <taxon>Araneoidea</taxon>
        <taxon>Araneidae</taxon>
        <taxon>Araneus</taxon>
    </lineage>
</organism>
<name>A0A4Y2TL02_ARAVE</name>
<evidence type="ECO:0000313" key="2">
    <source>
        <dbReference type="Proteomes" id="UP000499080"/>
    </source>
</evidence>
<dbReference type="AlphaFoldDB" id="A0A4Y2TL02"/>
<dbReference type="EMBL" id="BGPR01028719">
    <property type="protein sequence ID" value="GBO00060.1"/>
    <property type="molecule type" value="Genomic_DNA"/>
</dbReference>
<gene>
    <name evidence="1" type="ORF">AVEN_105916_1</name>
</gene>
<keyword evidence="2" id="KW-1185">Reference proteome</keyword>
<proteinExistence type="predicted"/>
<evidence type="ECO:0000313" key="1">
    <source>
        <dbReference type="EMBL" id="GBO00060.1"/>
    </source>
</evidence>
<sequence>MKSDLNPNHGRIRKYAIATGCARKDPSRIGGIRRKSEFYFILGPVCGGSVDSGGFSVRMLYHIPHKNEASLLYALGSVDLGCSFVSMLYHIPHKNEVSLLYALAPFNQEVFMRKRHEFDSSKLGGHLPHHTLKCPQKKPTALDRP</sequence>
<accession>A0A4Y2TL02</accession>
<comment type="caution">
    <text evidence="1">The sequence shown here is derived from an EMBL/GenBank/DDBJ whole genome shotgun (WGS) entry which is preliminary data.</text>
</comment>